<keyword evidence="9" id="KW-1185">Reference proteome</keyword>
<evidence type="ECO:0000259" key="7">
    <source>
        <dbReference type="SMART" id="SM01217"/>
    </source>
</evidence>
<dbReference type="EC" id="3.2.1.21" evidence="3"/>
<evidence type="ECO:0000256" key="6">
    <source>
        <dbReference type="ARBA" id="ARBA00023295"/>
    </source>
</evidence>
<dbReference type="GO" id="GO:0008422">
    <property type="term" value="F:beta-glucosidase activity"/>
    <property type="evidence" value="ECO:0007669"/>
    <property type="project" value="UniProtKB-EC"/>
</dbReference>
<evidence type="ECO:0000256" key="4">
    <source>
        <dbReference type="ARBA" id="ARBA00022729"/>
    </source>
</evidence>
<evidence type="ECO:0000313" key="8">
    <source>
        <dbReference type="EMBL" id="URL58611.1"/>
    </source>
</evidence>
<evidence type="ECO:0000256" key="3">
    <source>
        <dbReference type="ARBA" id="ARBA00012744"/>
    </source>
</evidence>
<evidence type="ECO:0000256" key="2">
    <source>
        <dbReference type="ARBA" id="ARBA00005336"/>
    </source>
</evidence>
<dbReference type="InterPro" id="IPR001764">
    <property type="entry name" value="Glyco_hydro_3_N"/>
</dbReference>
<dbReference type="Gene3D" id="3.20.20.300">
    <property type="entry name" value="Glycoside hydrolase, family 3, N-terminal domain"/>
    <property type="match status" value="1"/>
</dbReference>
<proteinExistence type="inferred from homology"/>
<evidence type="ECO:0000313" key="9">
    <source>
        <dbReference type="Proteomes" id="UP001056681"/>
    </source>
</evidence>
<comment type="catalytic activity">
    <reaction evidence="1">
        <text>Hydrolysis of terminal, non-reducing beta-D-glucosyl residues with release of beta-D-glucose.</text>
        <dbReference type="EC" id="3.2.1.21"/>
    </reaction>
</comment>
<dbReference type="InterPro" id="IPR026891">
    <property type="entry name" value="Fn3-like"/>
</dbReference>
<keyword evidence="4" id="KW-0732">Signal</keyword>
<dbReference type="Gene3D" id="3.40.50.1700">
    <property type="entry name" value="Glycoside hydrolase family 3 C-terminal domain"/>
    <property type="match status" value="1"/>
</dbReference>
<dbReference type="PANTHER" id="PTHR30620:SF16">
    <property type="entry name" value="LYSOSOMAL BETA GLUCOSIDASE"/>
    <property type="match status" value="1"/>
</dbReference>
<dbReference type="PRINTS" id="PR00133">
    <property type="entry name" value="GLHYDRLASE3"/>
</dbReference>
<accession>A0ABY4T1Y1</accession>
<dbReference type="Pfam" id="PF00933">
    <property type="entry name" value="Glyco_hydro_3"/>
    <property type="match status" value="1"/>
</dbReference>
<organism evidence="8 9">
    <name type="scientific">Luteibacter flocculans</name>
    <dbReference type="NCBI Taxonomy" id="2780091"/>
    <lineage>
        <taxon>Bacteria</taxon>
        <taxon>Pseudomonadati</taxon>
        <taxon>Pseudomonadota</taxon>
        <taxon>Gammaproteobacteria</taxon>
        <taxon>Lysobacterales</taxon>
        <taxon>Rhodanobacteraceae</taxon>
        <taxon>Luteibacter</taxon>
    </lineage>
</organism>
<name>A0ABY4T1Y1_9GAMM</name>
<keyword evidence="5 8" id="KW-0378">Hydrolase</keyword>
<dbReference type="SMART" id="SM01217">
    <property type="entry name" value="Fn3_like"/>
    <property type="match status" value="1"/>
</dbReference>
<evidence type="ECO:0000256" key="1">
    <source>
        <dbReference type="ARBA" id="ARBA00000448"/>
    </source>
</evidence>
<dbReference type="Pfam" id="PF14310">
    <property type="entry name" value="Fn3-like"/>
    <property type="match status" value="1"/>
</dbReference>
<comment type="similarity">
    <text evidence="2">Belongs to the glycosyl hydrolase 3 family.</text>
</comment>
<dbReference type="InterPro" id="IPR036881">
    <property type="entry name" value="Glyco_hydro_3_C_sf"/>
</dbReference>
<dbReference type="Gene3D" id="2.60.40.10">
    <property type="entry name" value="Immunoglobulins"/>
    <property type="match status" value="1"/>
</dbReference>
<dbReference type="InterPro" id="IPR051915">
    <property type="entry name" value="Cellulose_Degrad_GH3"/>
</dbReference>
<dbReference type="Pfam" id="PF01915">
    <property type="entry name" value="Glyco_hydro_3_C"/>
    <property type="match status" value="1"/>
</dbReference>
<reference evidence="8" key="1">
    <citation type="submission" date="2020-10" db="EMBL/GenBank/DDBJ databases">
        <title>Whole-genome sequence of Luteibacter sp. EIF3.</title>
        <authorList>
            <person name="Friedrich I."/>
            <person name="Hertel R."/>
            <person name="Daniel R."/>
        </authorList>
    </citation>
    <scope>NUCLEOTIDE SEQUENCE</scope>
    <source>
        <strain evidence="8">EIF3</strain>
    </source>
</reference>
<dbReference type="SUPFAM" id="SSF51445">
    <property type="entry name" value="(Trans)glycosidases"/>
    <property type="match status" value="1"/>
</dbReference>
<dbReference type="InterPro" id="IPR017853">
    <property type="entry name" value="GH"/>
</dbReference>
<feature type="domain" description="Fibronectin type III-like" evidence="7">
    <location>
        <begin position="643"/>
        <end position="712"/>
    </location>
</feature>
<dbReference type="InterPro" id="IPR002772">
    <property type="entry name" value="Glyco_hydro_3_C"/>
</dbReference>
<sequence>MSSKKVDIDSLIAKMSLPQKLGQLTVLADALRPFAFDVNPDTFPWPPDVVSDMIRKGEIGALFNGVGAREGYDLQRMAVEESPHGIPLLLGADVIHGMRTMFPIPLGEAASFEPALAERTARAAAVEATAEGLHWTYAPMVDIARDQRWGRVAETAGEDTHLCSVFAAARVRGFQGPHLDADDSMLATPKHFAAYGAAAAGLDYSGADISEQTLREVHLPPFRAAIDAGALSIMSAFNDVNGVPATANRHLLTTVLRDEWGFEGFVVSDYTSDFELIDHGFAEDEKHAAQLSLNAGLDMSMQSGVFMKHLADCVADGSVSMATIDEAVRRVLTVKQRMGLFENPYRSLRESDQPPPWIAEHDELARDAARRSVVMLRNDGVLPLSRDTSRIALIGPFAEDTENLDGCWSIFSDRSRSIDLVTGLRAAMGDGSRLDIVQGSGIDTDLDGGIDAAVAAASAADVVLLAVGEPASYSGEAQSRTQIVLPDAQRRLIAAVRATGTPVVLLLRTGRALALDDEACASNAILLTWFLGTQTGHAIADIVFGDYSPSGRLPISFPRDAGQQPFYYNHLASGRPYRAGGPEAFRTRWRETPNEARFPFGHGLGYAPIRYSTPRIDSASMPWDGQVVVEVDITNEGSVAGEEVVQLYIRDRVGSRVRPIRELKGFQKIRLEAGESARVSFRIDRAMLAFCRADGAFDAEPGWFDAWIAPSSTAGEPVAFALMPAG</sequence>
<dbReference type="InterPro" id="IPR036962">
    <property type="entry name" value="Glyco_hydro_3_N_sf"/>
</dbReference>
<dbReference type="NCBIfam" id="NF011678">
    <property type="entry name" value="PRK15098.1"/>
    <property type="match status" value="1"/>
</dbReference>
<evidence type="ECO:0000256" key="5">
    <source>
        <dbReference type="ARBA" id="ARBA00022801"/>
    </source>
</evidence>
<dbReference type="RefSeq" id="WP_250339308.1">
    <property type="nucleotide sequence ID" value="NZ_CP063231.1"/>
</dbReference>
<gene>
    <name evidence="8" type="primary">bglX</name>
    <name evidence="8" type="ORF">IM816_00255</name>
</gene>
<dbReference type="SUPFAM" id="SSF52279">
    <property type="entry name" value="Beta-D-glucan exohydrolase, C-terminal domain"/>
    <property type="match status" value="1"/>
</dbReference>
<dbReference type="InterPro" id="IPR013783">
    <property type="entry name" value="Ig-like_fold"/>
</dbReference>
<protein>
    <recommendedName>
        <fullName evidence="3">beta-glucosidase</fullName>
        <ecNumber evidence="3">3.2.1.21</ecNumber>
    </recommendedName>
</protein>
<dbReference type="EMBL" id="CP063231">
    <property type="protein sequence ID" value="URL58611.1"/>
    <property type="molecule type" value="Genomic_DNA"/>
</dbReference>
<dbReference type="PANTHER" id="PTHR30620">
    <property type="entry name" value="PERIPLASMIC BETA-GLUCOSIDASE-RELATED"/>
    <property type="match status" value="1"/>
</dbReference>
<dbReference type="Proteomes" id="UP001056681">
    <property type="component" value="Chromosome"/>
</dbReference>
<keyword evidence="6 8" id="KW-0326">Glycosidase</keyword>